<evidence type="ECO:0000313" key="2">
    <source>
        <dbReference type="EMBL" id="EPY08910.1"/>
    </source>
</evidence>
<feature type="chain" id="PRO_5004558392" evidence="1">
    <location>
        <begin position="28"/>
        <end position="110"/>
    </location>
</feature>
<sequence>MKKKWMLLGISFGFVAFVSITIHSSVATGEQVSPLVAHEQVMVNAQSSTATANPYGISQNYVIQGISDTGWYEISRWDFAKESIKAADPKLAGTLSSTTSDPDAERIFDK</sequence>
<feature type="signal peptide" evidence="1">
    <location>
        <begin position="1"/>
        <end position="27"/>
    </location>
</feature>
<organism evidence="2 3">
    <name type="scientific">Paenibacillus alvei TS-15</name>
    <dbReference type="NCBI Taxonomy" id="1117108"/>
    <lineage>
        <taxon>Bacteria</taxon>
        <taxon>Bacillati</taxon>
        <taxon>Bacillota</taxon>
        <taxon>Bacilli</taxon>
        <taxon>Bacillales</taxon>
        <taxon>Paenibacillaceae</taxon>
        <taxon>Paenibacillus</taxon>
    </lineage>
</organism>
<dbReference type="Proteomes" id="UP000015344">
    <property type="component" value="Unassembled WGS sequence"/>
</dbReference>
<dbReference type="RefSeq" id="WP_021258178.1">
    <property type="nucleotide sequence ID" value="NZ_ATMT01000007.1"/>
</dbReference>
<name>S9UEJ2_PAEAL</name>
<accession>S9UEJ2</accession>
<proteinExistence type="predicted"/>
<evidence type="ECO:0000313" key="3">
    <source>
        <dbReference type="Proteomes" id="UP000015344"/>
    </source>
</evidence>
<gene>
    <name evidence="2" type="ORF">PAALTS15_03032</name>
</gene>
<evidence type="ECO:0000256" key="1">
    <source>
        <dbReference type="SAM" id="SignalP"/>
    </source>
</evidence>
<dbReference type="AlphaFoldDB" id="S9UEJ2"/>
<dbReference type="PATRIC" id="fig|1117108.3.peg.632"/>
<keyword evidence="1" id="KW-0732">Signal</keyword>
<reference evidence="2 3" key="1">
    <citation type="submission" date="2013-05" db="EMBL/GenBank/DDBJ databases">
        <authorList>
            <person name="Strain E.A."/>
            <person name="Brown E."/>
            <person name="Allard M.W."/>
            <person name="Luo Y.L."/>
        </authorList>
    </citation>
    <scope>NUCLEOTIDE SEQUENCE [LARGE SCALE GENOMIC DNA]</scope>
    <source>
        <strain evidence="2 3">TS-15</strain>
    </source>
</reference>
<comment type="caution">
    <text evidence="2">The sequence shown here is derived from an EMBL/GenBank/DDBJ whole genome shotgun (WGS) entry which is preliminary data.</text>
</comment>
<protein>
    <submittedName>
        <fullName evidence="2">Uncharacterized protein</fullName>
    </submittedName>
</protein>
<dbReference type="EMBL" id="ATMT01000007">
    <property type="protein sequence ID" value="EPY08910.1"/>
    <property type="molecule type" value="Genomic_DNA"/>
</dbReference>